<evidence type="ECO:0000256" key="3">
    <source>
        <dbReference type="ARBA" id="ARBA00022801"/>
    </source>
</evidence>
<comment type="similarity">
    <text evidence="1 4">Belongs to the glycosyl hydrolase 30 family.</text>
</comment>
<dbReference type="SUPFAM" id="SSF51445">
    <property type="entry name" value="(Trans)glycosidases"/>
    <property type="match status" value="1"/>
</dbReference>
<evidence type="ECO:0000259" key="6">
    <source>
        <dbReference type="Pfam" id="PF02055"/>
    </source>
</evidence>
<evidence type="ECO:0000256" key="4">
    <source>
        <dbReference type="RuleBase" id="RU361188"/>
    </source>
</evidence>
<reference evidence="7 8" key="1">
    <citation type="submission" date="2021-12" db="EMBL/GenBank/DDBJ databases">
        <title>Genome sequencing of bacteria with rrn-lacking chromosome and rrn-plasmid.</title>
        <authorList>
            <person name="Anda M."/>
            <person name="Iwasaki W."/>
        </authorList>
    </citation>
    <scope>NUCLEOTIDE SEQUENCE [LARGE SCALE GENOMIC DNA]</scope>
    <source>
        <strain evidence="7 8">DSM 100852</strain>
    </source>
</reference>
<dbReference type="Proteomes" id="UP001348817">
    <property type="component" value="Chromosome"/>
</dbReference>
<feature type="signal peptide" evidence="5">
    <location>
        <begin position="1"/>
        <end position="25"/>
    </location>
</feature>
<dbReference type="GO" id="GO:0006680">
    <property type="term" value="P:glucosylceramide catabolic process"/>
    <property type="evidence" value="ECO:0007669"/>
    <property type="project" value="TreeGrafter"/>
</dbReference>
<dbReference type="InterPro" id="IPR033453">
    <property type="entry name" value="Glyco_hydro_30_TIM-barrel"/>
</dbReference>
<evidence type="ECO:0000256" key="1">
    <source>
        <dbReference type="ARBA" id="ARBA00005382"/>
    </source>
</evidence>
<keyword evidence="2 5" id="KW-0732">Signal</keyword>
<dbReference type="Gene3D" id="3.20.20.80">
    <property type="entry name" value="Glycosidases"/>
    <property type="match status" value="1"/>
</dbReference>
<dbReference type="Pfam" id="PF02055">
    <property type="entry name" value="Glyco_hydro_30"/>
    <property type="match status" value="1"/>
</dbReference>
<gene>
    <name evidence="7" type="ORF">FUAX_07270</name>
</gene>
<feature type="chain" id="PRO_5043650414" evidence="5">
    <location>
        <begin position="26"/>
        <end position="467"/>
    </location>
</feature>
<name>A0AAU9D7W1_9BACT</name>
<dbReference type="InterPro" id="IPR013780">
    <property type="entry name" value="Glyco_hydro_b"/>
</dbReference>
<evidence type="ECO:0000313" key="7">
    <source>
        <dbReference type="EMBL" id="BDD08295.1"/>
    </source>
</evidence>
<dbReference type="PRINTS" id="PR00843">
    <property type="entry name" value="GLHYDRLASE30"/>
</dbReference>
<keyword evidence="4" id="KW-0326">Glycosidase</keyword>
<feature type="domain" description="Glycosyl hydrolase family 30 TIM-barrel" evidence="6">
    <location>
        <begin position="73"/>
        <end position="238"/>
    </location>
</feature>
<dbReference type="InterPro" id="IPR001139">
    <property type="entry name" value="Glyco_hydro_30"/>
</dbReference>
<evidence type="ECO:0000313" key="8">
    <source>
        <dbReference type="Proteomes" id="UP001348817"/>
    </source>
</evidence>
<dbReference type="RefSeq" id="WP_338393564.1">
    <property type="nucleotide sequence ID" value="NZ_AP025314.1"/>
</dbReference>
<dbReference type="GO" id="GO:0016020">
    <property type="term" value="C:membrane"/>
    <property type="evidence" value="ECO:0007669"/>
    <property type="project" value="GOC"/>
</dbReference>
<dbReference type="Gene3D" id="2.60.40.1180">
    <property type="entry name" value="Golgi alpha-mannosidase II"/>
    <property type="match status" value="1"/>
</dbReference>
<organism evidence="7 8">
    <name type="scientific">Fulvitalea axinellae</name>
    <dbReference type="NCBI Taxonomy" id="1182444"/>
    <lineage>
        <taxon>Bacteria</taxon>
        <taxon>Pseudomonadati</taxon>
        <taxon>Bacteroidota</taxon>
        <taxon>Cytophagia</taxon>
        <taxon>Cytophagales</taxon>
        <taxon>Persicobacteraceae</taxon>
        <taxon>Fulvitalea</taxon>
    </lineage>
</organism>
<protein>
    <submittedName>
        <fullName evidence="7">Glycosyl hydrolase</fullName>
    </submittedName>
</protein>
<keyword evidence="3 4" id="KW-0378">Hydrolase</keyword>
<evidence type="ECO:0000256" key="5">
    <source>
        <dbReference type="SAM" id="SignalP"/>
    </source>
</evidence>
<proteinExistence type="inferred from homology"/>
<dbReference type="EMBL" id="AP025314">
    <property type="protein sequence ID" value="BDD08295.1"/>
    <property type="molecule type" value="Genomic_DNA"/>
</dbReference>
<dbReference type="AlphaFoldDB" id="A0AAU9D7W1"/>
<dbReference type="InterPro" id="IPR017853">
    <property type="entry name" value="GH"/>
</dbReference>
<dbReference type="PANTHER" id="PTHR11069">
    <property type="entry name" value="GLUCOSYLCERAMIDASE"/>
    <property type="match status" value="1"/>
</dbReference>
<dbReference type="PANTHER" id="PTHR11069:SF23">
    <property type="entry name" value="LYSOSOMAL ACID GLUCOSYLCERAMIDASE"/>
    <property type="match status" value="1"/>
</dbReference>
<evidence type="ECO:0000256" key="2">
    <source>
        <dbReference type="ARBA" id="ARBA00022729"/>
    </source>
</evidence>
<dbReference type="KEGG" id="fax:FUAX_07270"/>
<sequence>MTIRKGKLITVLCWAMLFFRFTAIAQQKATVHYVTLEEGENIPGNPVKEYGLSEKGEGNQTILLYPEAEFQTITGVGGAFNEIGGLALASLPKGEQKRVISNLFGEAGAYFTLCRTAIGSSDFGVDAYSYDETPNDFGMKDFSVDRDKKSVIPFIKLALKYNPDMALFASPWSPPGWMKYSGLMDRGIEFPEKNRLKSDKRIYEAYALYMAKYVKVYKKYGIDIDRILVQNETDISTKYPSCVMPPAQMYEFVSEHMRPAFGKYRLDTEIWAGTFRTHGTLDAIEFAGSDEYLKSVDGIGIQYTNTQYINDMNVLKGPKPAMHTEGVCYNGDNTVGQAFARLGEIASYINSGIPNFCYWNMILDETGKSGWDWKQNSLINIDRGQKTVTYNPDYAVMALFGKYMEPGMRRIASYAHETVITLKKENTVHVFVKNESGKAKRYTLKVKGGDSAEATVPPHSMAVIVLK</sequence>
<keyword evidence="8" id="KW-1185">Reference proteome</keyword>
<dbReference type="GO" id="GO:0004348">
    <property type="term" value="F:glucosylceramidase activity"/>
    <property type="evidence" value="ECO:0007669"/>
    <property type="project" value="InterPro"/>
</dbReference>
<accession>A0AAU9D7W1</accession>